<dbReference type="Proteomes" id="UP000036367">
    <property type="component" value="Unassembled WGS sequence"/>
</dbReference>
<dbReference type="EMBL" id="LECT01000044">
    <property type="protein sequence ID" value="KLU02382.1"/>
    <property type="molecule type" value="Genomic_DNA"/>
</dbReference>
<protein>
    <submittedName>
        <fullName evidence="2">Uncharacterized protein</fullName>
    </submittedName>
</protein>
<accession>A0A0J1B6P0</accession>
<evidence type="ECO:0000256" key="1">
    <source>
        <dbReference type="SAM" id="MobiDB-lite"/>
    </source>
</evidence>
<organism evidence="2 3">
    <name type="scientific">Rhodopirellula islandica</name>
    <dbReference type="NCBI Taxonomy" id="595434"/>
    <lineage>
        <taxon>Bacteria</taxon>
        <taxon>Pseudomonadati</taxon>
        <taxon>Planctomycetota</taxon>
        <taxon>Planctomycetia</taxon>
        <taxon>Pirellulales</taxon>
        <taxon>Pirellulaceae</taxon>
        <taxon>Rhodopirellula</taxon>
    </lineage>
</organism>
<proteinExistence type="predicted"/>
<gene>
    <name evidence="2" type="ORF">RISK_005448</name>
</gene>
<evidence type="ECO:0000313" key="2">
    <source>
        <dbReference type="EMBL" id="KLU02382.1"/>
    </source>
</evidence>
<comment type="caution">
    <text evidence="2">The sequence shown here is derived from an EMBL/GenBank/DDBJ whole genome shotgun (WGS) entry which is preliminary data.</text>
</comment>
<reference evidence="2" key="1">
    <citation type="submission" date="2015-05" db="EMBL/GenBank/DDBJ databases">
        <title>Permanent draft genome of Rhodopirellula islandicus K833.</title>
        <authorList>
            <person name="Kizina J."/>
            <person name="Richter M."/>
            <person name="Glockner F.O."/>
            <person name="Harder J."/>
        </authorList>
    </citation>
    <scope>NUCLEOTIDE SEQUENCE [LARGE SCALE GENOMIC DNA]</scope>
    <source>
        <strain evidence="2">K833</strain>
    </source>
</reference>
<sequence length="96" mass="10318">MDIEAGNDASGKHGESSGNGGRASGLSKPHLRVAKLVKSFDLHDEISKVLTTSATVMLLNFGADEVLTNVPNRISKTQGCQSDRSNYSAWTLKRRS</sequence>
<dbReference type="AlphaFoldDB" id="A0A0J1B6P0"/>
<evidence type="ECO:0000313" key="3">
    <source>
        <dbReference type="Proteomes" id="UP000036367"/>
    </source>
</evidence>
<feature type="region of interest" description="Disordered" evidence="1">
    <location>
        <begin position="1"/>
        <end position="28"/>
    </location>
</feature>
<name>A0A0J1B6P0_RHOIS</name>
<keyword evidence="3" id="KW-1185">Reference proteome</keyword>